<dbReference type="GO" id="GO:0015740">
    <property type="term" value="P:C4-dicarboxylate transport"/>
    <property type="evidence" value="ECO:0007669"/>
    <property type="project" value="TreeGrafter"/>
</dbReference>
<keyword evidence="3" id="KW-1003">Cell membrane</keyword>
<gene>
    <name evidence="11" type="ORF">GGI59_003833</name>
</gene>
<evidence type="ECO:0000313" key="12">
    <source>
        <dbReference type="Proteomes" id="UP000528824"/>
    </source>
</evidence>
<dbReference type="PANTHER" id="PTHR35011:SF11">
    <property type="entry name" value="TRAP TRANSPORTER SMALL PERMEASE PROTEIN"/>
    <property type="match status" value="1"/>
</dbReference>
<comment type="caution">
    <text evidence="11">The sequence shown here is derived from an EMBL/GenBank/DDBJ whole genome shotgun (WGS) entry which is preliminary data.</text>
</comment>
<feature type="transmembrane region" description="Helical" evidence="9">
    <location>
        <begin position="20"/>
        <end position="44"/>
    </location>
</feature>
<evidence type="ECO:0000259" key="10">
    <source>
        <dbReference type="Pfam" id="PF04290"/>
    </source>
</evidence>
<dbReference type="InterPro" id="IPR055348">
    <property type="entry name" value="DctQ"/>
</dbReference>
<evidence type="ECO:0000256" key="6">
    <source>
        <dbReference type="ARBA" id="ARBA00022989"/>
    </source>
</evidence>
<evidence type="ECO:0000256" key="3">
    <source>
        <dbReference type="ARBA" id="ARBA00022475"/>
    </source>
</evidence>
<evidence type="ECO:0000256" key="9">
    <source>
        <dbReference type="RuleBase" id="RU369079"/>
    </source>
</evidence>
<evidence type="ECO:0000256" key="4">
    <source>
        <dbReference type="ARBA" id="ARBA00022519"/>
    </source>
</evidence>
<dbReference type="GO" id="GO:0022857">
    <property type="term" value="F:transmembrane transporter activity"/>
    <property type="evidence" value="ECO:0007669"/>
    <property type="project" value="UniProtKB-UniRule"/>
</dbReference>
<comment type="subcellular location">
    <subcellularLocation>
        <location evidence="1 9">Cell inner membrane</location>
        <topology evidence="1 9">Multi-pass membrane protein</topology>
    </subcellularLocation>
</comment>
<dbReference type="InterPro" id="IPR007387">
    <property type="entry name" value="TRAP_DctQ"/>
</dbReference>
<protein>
    <recommendedName>
        <fullName evidence="9">TRAP transporter small permease protein</fullName>
    </recommendedName>
</protein>
<dbReference type="Pfam" id="PF04290">
    <property type="entry name" value="DctQ"/>
    <property type="match status" value="1"/>
</dbReference>
<comment type="similarity">
    <text evidence="8 9">Belongs to the TRAP transporter small permease family.</text>
</comment>
<keyword evidence="5 9" id="KW-0812">Transmembrane</keyword>
<evidence type="ECO:0000256" key="2">
    <source>
        <dbReference type="ARBA" id="ARBA00022448"/>
    </source>
</evidence>
<evidence type="ECO:0000256" key="7">
    <source>
        <dbReference type="ARBA" id="ARBA00023136"/>
    </source>
</evidence>
<dbReference type="EMBL" id="JACHBC010000007">
    <property type="protein sequence ID" value="MBB5562154.1"/>
    <property type="molecule type" value="Genomic_DNA"/>
</dbReference>
<evidence type="ECO:0000256" key="1">
    <source>
        <dbReference type="ARBA" id="ARBA00004429"/>
    </source>
</evidence>
<comment type="subunit">
    <text evidence="9">The complex comprises the extracytoplasmic solute receptor protein and the two transmembrane proteins.</text>
</comment>
<feature type="domain" description="Tripartite ATP-independent periplasmic transporters DctQ component" evidence="10">
    <location>
        <begin position="30"/>
        <end position="158"/>
    </location>
</feature>
<keyword evidence="12" id="KW-1185">Reference proteome</keyword>
<keyword evidence="6 9" id="KW-1133">Transmembrane helix</keyword>
<keyword evidence="2 9" id="KW-0813">Transport</keyword>
<feature type="transmembrane region" description="Helical" evidence="9">
    <location>
        <begin position="56"/>
        <end position="72"/>
    </location>
</feature>
<evidence type="ECO:0000256" key="8">
    <source>
        <dbReference type="ARBA" id="ARBA00038436"/>
    </source>
</evidence>
<evidence type="ECO:0000313" key="11">
    <source>
        <dbReference type="EMBL" id="MBB5562154.1"/>
    </source>
</evidence>
<feature type="transmembrane region" description="Helical" evidence="9">
    <location>
        <begin position="133"/>
        <end position="151"/>
    </location>
</feature>
<feature type="transmembrane region" description="Helical" evidence="9">
    <location>
        <begin position="93"/>
        <end position="113"/>
    </location>
</feature>
<organism evidence="11 12">
    <name type="scientific">Rhizobium lentis</name>
    <dbReference type="NCBI Taxonomy" id="1138194"/>
    <lineage>
        <taxon>Bacteria</taxon>
        <taxon>Pseudomonadati</taxon>
        <taxon>Pseudomonadota</taxon>
        <taxon>Alphaproteobacteria</taxon>
        <taxon>Hyphomicrobiales</taxon>
        <taxon>Rhizobiaceae</taxon>
        <taxon>Rhizobium/Agrobacterium group</taxon>
        <taxon>Rhizobium</taxon>
    </lineage>
</organism>
<dbReference type="AlphaFoldDB" id="A0A7W9CW31"/>
<name>A0A7W9CW31_9HYPH</name>
<proteinExistence type="inferred from homology"/>
<reference evidence="11 12" key="1">
    <citation type="submission" date="2020-08" db="EMBL/GenBank/DDBJ databases">
        <title>Genomic Encyclopedia of Type Strains, Phase IV (KMG-V): Genome sequencing to study the core and pangenomes of soil and plant-associated prokaryotes.</title>
        <authorList>
            <person name="Whitman W."/>
        </authorList>
    </citation>
    <scope>NUCLEOTIDE SEQUENCE [LARGE SCALE GENOMIC DNA]</scope>
    <source>
        <strain evidence="11 12">SEMIA 4034</strain>
    </source>
</reference>
<dbReference type="GO" id="GO:0005886">
    <property type="term" value="C:plasma membrane"/>
    <property type="evidence" value="ECO:0007669"/>
    <property type="project" value="UniProtKB-SubCell"/>
</dbReference>
<comment type="function">
    <text evidence="9">Part of the tripartite ATP-independent periplasmic (TRAP) transport system.</text>
</comment>
<dbReference type="PANTHER" id="PTHR35011">
    <property type="entry name" value="2,3-DIKETO-L-GULONATE TRAP TRANSPORTER SMALL PERMEASE PROTEIN YIAM"/>
    <property type="match status" value="1"/>
</dbReference>
<keyword evidence="7 9" id="KW-0472">Membrane</keyword>
<dbReference type="RefSeq" id="WP_097608897.1">
    <property type="nucleotide sequence ID" value="NZ_JACHBB010000007.1"/>
</dbReference>
<keyword evidence="4 9" id="KW-0997">Cell inner membrane</keyword>
<sequence length="192" mass="20765">MSNNLTPVTNVLARLSNAALWLAGSGLILMTVFVAWQVFCRYVLNDSPSWTEPGSVMLMSWFIFLGAAVGIRENNHLGFDVLLYVLPKSGKRVLRMISDVVILAFGAGMIWYGGALMSLTWNTTLPSLGISGAFDYLPLAGGGVLAVIFSLERIVLRLAGEPIDDVLDEILPAEIAVEIENINADPNANLKV</sequence>
<evidence type="ECO:0000256" key="5">
    <source>
        <dbReference type="ARBA" id="ARBA00022692"/>
    </source>
</evidence>
<dbReference type="Proteomes" id="UP000528824">
    <property type="component" value="Unassembled WGS sequence"/>
</dbReference>
<accession>A0A7W9CW31</accession>